<name>A0A183JZT2_9TREM</name>
<feature type="coiled-coil region" evidence="1">
    <location>
        <begin position="51"/>
        <end position="78"/>
    </location>
</feature>
<sequence>MNESNILYHRPLYPRMGVQHIHKEFIKLGTKFENENSTIIMKNYNSNKFFKKNSISIIEQQKKENNKLQEKLKTMKNGQILLNTIMPTTRQPIKAKHILRNQDISELNTSMRNEQNPCNSSITDDVNCWRTTNCDATESKKVVHSSSIASSPTDLCSCQTICPNPDIQRRVSTDGVSLTKSPRFTDLSWSNDKSTPAKRQNIEHSCIPPNVDLPNRNDQLSEHSLNFSINQIPTSDYASMNSLNTNSCLSSSQSSLKKQTVSLKRRSRWSIDITKRSTRRSSTGSLKVKQLDIEQNNKNLNVKDTILESKLERSDLFKVIRRSARRTLSSLCNVLRYSNPNLATALNNSNINDHYTSSDPVQFDEHRIDTSLSTHSVEVNDLVKENIHNSLNSQNNTVLFRFVTLTRPDLDEPFGLFVIKSEKGKMMFFLVPMVAVDELLVHTPFVPSGYWSPCKPLAWNQGLPTPLGGLFLSTNPVKAPDIHLSSSQFRKQHPRHEKAGGRTSLTEAIYTWPCESISRGRADSPHSLPYQGIWGLSYRITRLSERFIENNPTNQISIGDEIIQVNKIDSIKFTIHELQELFQKSQTLLLTIIHPLH</sequence>
<reference evidence="4" key="1">
    <citation type="submission" date="2016-06" db="UniProtKB">
        <authorList>
            <consortium name="WormBaseParasite"/>
        </authorList>
    </citation>
    <scope>IDENTIFICATION</scope>
</reference>
<dbReference type="Proteomes" id="UP000279833">
    <property type="component" value="Unassembled WGS sequence"/>
</dbReference>
<dbReference type="WBParaSite" id="SCUD_0000824001-mRNA-1">
    <property type="protein sequence ID" value="SCUD_0000824001-mRNA-1"/>
    <property type="gene ID" value="SCUD_0000824001"/>
</dbReference>
<reference evidence="2 3" key="2">
    <citation type="submission" date="2018-11" db="EMBL/GenBank/DDBJ databases">
        <authorList>
            <consortium name="Pathogen Informatics"/>
        </authorList>
    </citation>
    <scope>NUCLEOTIDE SEQUENCE [LARGE SCALE GENOMIC DNA]</scope>
    <source>
        <strain evidence="2">Dakar</strain>
        <strain evidence="3">Dakar, Senegal</strain>
    </source>
</reference>
<evidence type="ECO:0000313" key="2">
    <source>
        <dbReference type="EMBL" id="VDP29822.1"/>
    </source>
</evidence>
<evidence type="ECO:0000313" key="3">
    <source>
        <dbReference type="Proteomes" id="UP000279833"/>
    </source>
</evidence>
<gene>
    <name evidence="2" type="ORF">SCUD_LOCUS8240</name>
</gene>
<dbReference type="EMBL" id="UZAK01032656">
    <property type="protein sequence ID" value="VDP29822.1"/>
    <property type="molecule type" value="Genomic_DNA"/>
</dbReference>
<dbReference type="AlphaFoldDB" id="A0A183JZT2"/>
<organism evidence="4">
    <name type="scientific">Schistosoma curassoni</name>
    <dbReference type="NCBI Taxonomy" id="6186"/>
    <lineage>
        <taxon>Eukaryota</taxon>
        <taxon>Metazoa</taxon>
        <taxon>Spiralia</taxon>
        <taxon>Lophotrochozoa</taxon>
        <taxon>Platyhelminthes</taxon>
        <taxon>Trematoda</taxon>
        <taxon>Digenea</taxon>
        <taxon>Strigeidida</taxon>
        <taxon>Schistosomatoidea</taxon>
        <taxon>Schistosomatidae</taxon>
        <taxon>Schistosoma</taxon>
    </lineage>
</organism>
<keyword evidence="3" id="KW-1185">Reference proteome</keyword>
<keyword evidence="1" id="KW-0175">Coiled coil</keyword>
<evidence type="ECO:0000313" key="4">
    <source>
        <dbReference type="WBParaSite" id="SCUD_0000824001-mRNA-1"/>
    </source>
</evidence>
<accession>A0A183JZT2</accession>
<proteinExistence type="predicted"/>
<evidence type="ECO:0000256" key="1">
    <source>
        <dbReference type="SAM" id="Coils"/>
    </source>
</evidence>
<protein>
    <submittedName>
        <fullName evidence="4">PDZ domain-containing protein</fullName>
    </submittedName>
</protein>